<proteinExistence type="predicted"/>
<dbReference type="AlphaFoldDB" id="A0A4S9X7Z1"/>
<sequence length="233" mass="26307">MATRINSLESCASSPVTSPSDQSRRSSTPEPAIPTYRGLSPQTKSLAKQVFNPENDFQTDSSSTYDGGLDWLMNMISHTEKLDTTELRRGSFAENVKAAHAIIAAFPKPQENVAEAPADCRLNITPKAHSNLKKEEAILDLHCRLSYVVKIDYGNDKIAYEALVIDYDDKPMQLETEDDRMFYWSNVEGTTVGYCLTLELIRDFPEQWSAHETPPAAELFEHWKEHVLPLTKR</sequence>
<dbReference type="EMBL" id="QZBT01000222">
    <property type="protein sequence ID" value="THZ74737.1"/>
    <property type="molecule type" value="Genomic_DNA"/>
</dbReference>
<name>A0A4S9X7Z1_AURPU</name>
<comment type="caution">
    <text evidence="2">The sequence shown here is derived from an EMBL/GenBank/DDBJ whole genome shotgun (WGS) entry which is preliminary data.</text>
</comment>
<reference evidence="2 3" key="1">
    <citation type="submission" date="2018-10" db="EMBL/GenBank/DDBJ databases">
        <title>Fifty Aureobasidium pullulans genomes reveal a recombining polyextremotolerant generalist.</title>
        <authorList>
            <person name="Gostincar C."/>
            <person name="Turk M."/>
            <person name="Zajc J."/>
            <person name="Gunde-Cimerman N."/>
        </authorList>
    </citation>
    <scope>NUCLEOTIDE SEQUENCE [LARGE SCALE GENOMIC DNA]</scope>
    <source>
        <strain evidence="2 3">EXF-3403</strain>
    </source>
</reference>
<evidence type="ECO:0000313" key="2">
    <source>
        <dbReference type="EMBL" id="THZ74737.1"/>
    </source>
</evidence>
<dbReference type="Proteomes" id="UP000310039">
    <property type="component" value="Unassembled WGS sequence"/>
</dbReference>
<feature type="compositionally biased region" description="Polar residues" evidence="1">
    <location>
        <begin position="1"/>
        <end position="29"/>
    </location>
</feature>
<evidence type="ECO:0000256" key="1">
    <source>
        <dbReference type="SAM" id="MobiDB-lite"/>
    </source>
</evidence>
<gene>
    <name evidence="2" type="ORF">D6C84_09300</name>
</gene>
<protein>
    <submittedName>
        <fullName evidence="2">Uncharacterized protein</fullName>
    </submittedName>
</protein>
<organism evidence="2 3">
    <name type="scientific">Aureobasidium pullulans</name>
    <name type="common">Black yeast</name>
    <name type="synonym">Pullularia pullulans</name>
    <dbReference type="NCBI Taxonomy" id="5580"/>
    <lineage>
        <taxon>Eukaryota</taxon>
        <taxon>Fungi</taxon>
        <taxon>Dikarya</taxon>
        <taxon>Ascomycota</taxon>
        <taxon>Pezizomycotina</taxon>
        <taxon>Dothideomycetes</taxon>
        <taxon>Dothideomycetidae</taxon>
        <taxon>Dothideales</taxon>
        <taxon>Saccotheciaceae</taxon>
        <taxon>Aureobasidium</taxon>
    </lineage>
</organism>
<accession>A0A4S9X7Z1</accession>
<feature type="region of interest" description="Disordered" evidence="1">
    <location>
        <begin position="1"/>
        <end position="40"/>
    </location>
</feature>
<evidence type="ECO:0000313" key="3">
    <source>
        <dbReference type="Proteomes" id="UP000310039"/>
    </source>
</evidence>